<reference evidence="3 4" key="1">
    <citation type="journal article" date="2015" name="Proc. Natl. Acad. Sci. U.S.A.">
        <title>The resurrection genome of Boea hygrometrica: A blueprint for survival of dehydration.</title>
        <authorList>
            <person name="Xiao L."/>
            <person name="Yang G."/>
            <person name="Zhang L."/>
            <person name="Yang X."/>
            <person name="Zhao S."/>
            <person name="Ji Z."/>
            <person name="Zhou Q."/>
            <person name="Hu M."/>
            <person name="Wang Y."/>
            <person name="Chen M."/>
            <person name="Xu Y."/>
            <person name="Jin H."/>
            <person name="Xiao X."/>
            <person name="Hu G."/>
            <person name="Bao F."/>
            <person name="Hu Y."/>
            <person name="Wan P."/>
            <person name="Li L."/>
            <person name="Deng X."/>
            <person name="Kuang T."/>
            <person name="Xiang C."/>
            <person name="Zhu J.K."/>
            <person name="Oliver M.J."/>
            <person name="He Y."/>
        </authorList>
    </citation>
    <scope>NUCLEOTIDE SEQUENCE [LARGE SCALE GENOMIC DNA]</scope>
    <source>
        <strain evidence="4">cv. XS01</strain>
    </source>
</reference>
<dbReference type="OrthoDB" id="5732at2759"/>
<dbReference type="InterPro" id="IPR023393">
    <property type="entry name" value="START-like_dom_sf"/>
</dbReference>
<feature type="compositionally biased region" description="Acidic residues" evidence="1">
    <location>
        <begin position="81"/>
        <end position="91"/>
    </location>
</feature>
<dbReference type="CDD" id="cd08866">
    <property type="entry name" value="SRPBCC_11"/>
    <property type="match status" value="1"/>
</dbReference>
<dbReference type="PANTHER" id="PTHR34060">
    <property type="entry name" value="POLYKETIDE CYCLASE / DEHYDRASE AND LIPID TRANSPORT PROTEIN"/>
    <property type="match status" value="1"/>
</dbReference>
<dbReference type="PANTHER" id="PTHR34060:SF1">
    <property type="entry name" value="POLYKETIDE CYCLASE _ DEHYDRASE AND LIPID TRANSPORT PROTEIN"/>
    <property type="match status" value="1"/>
</dbReference>
<evidence type="ECO:0000259" key="2">
    <source>
        <dbReference type="Pfam" id="PF03364"/>
    </source>
</evidence>
<organism evidence="3 4">
    <name type="scientific">Dorcoceras hygrometricum</name>
    <dbReference type="NCBI Taxonomy" id="472368"/>
    <lineage>
        <taxon>Eukaryota</taxon>
        <taxon>Viridiplantae</taxon>
        <taxon>Streptophyta</taxon>
        <taxon>Embryophyta</taxon>
        <taxon>Tracheophyta</taxon>
        <taxon>Spermatophyta</taxon>
        <taxon>Magnoliopsida</taxon>
        <taxon>eudicotyledons</taxon>
        <taxon>Gunneridae</taxon>
        <taxon>Pentapetalae</taxon>
        <taxon>asterids</taxon>
        <taxon>lamiids</taxon>
        <taxon>Lamiales</taxon>
        <taxon>Gesneriaceae</taxon>
        <taxon>Didymocarpoideae</taxon>
        <taxon>Trichosporeae</taxon>
        <taxon>Loxocarpinae</taxon>
        <taxon>Dorcoceras</taxon>
    </lineage>
</organism>
<feature type="domain" description="Coenzyme Q-binding protein COQ10 START" evidence="2">
    <location>
        <begin position="128"/>
        <end position="276"/>
    </location>
</feature>
<name>A0A2Z7AC33_9LAMI</name>
<evidence type="ECO:0000313" key="4">
    <source>
        <dbReference type="Proteomes" id="UP000250235"/>
    </source>
</evidence>
<accession>A0A2Z7AC33</accession>
<dbReference type="Proteomes" id="UP000250235">
    <property type="component" value="Unassembled WGS sequence"/>
</dbReference>
<sequence>MASLLFTAATLSYAATSTIPRLSIAKSTFLVTTLRKLQPYDVYYLPSVVSWNQFFKSSRFCIRKLRTYSGGNPKNNPVAENDGDDGGEDGERDTNDTLLISEIQEDNIEIEIENTGKNSRRIRSKVVVQANLQTLWEVLTDYERLADFIPGLAVSQLLEKGDNFARLFQIGEQDLAFGLKFNAKGTIDCFEKDLQTIPFGQKRDIEFKMVEGDFQLFEGKWSVEQVVNCNPEDLKTDSVVREFQTTLVYVVDVKPKLWLPVRLVEGRLCTEIRTNLSCIRQEAERVFQSANSAL</sequence>
<dbReference type="Pfam" id="PF03364">
    <property type="entry name" value="Polyketide_cyc"/>
    <property type="match status" value="1"/>
</dbReference>
<protein>
    <recommendedName>
        <fullName evidence="2">Coenzyme Q-binding protein COQ10 START domain-containing protein</fullName>
    </recommendedName>
</protein>
<proteinExistence type="predicted"/>
<feature type="region of interest" description="Disordered" evidence="1">
    <location>
        <begin position="72"/>
        <end position="94"/>
    </location>
</feature>
<keyword evidence="4" id="KW-1185">Reference proteome</keyword>
<dbReference type="SUPFAM" id="SSF55961">
    <property type="entry name" value="Bet v1-like"/>
    <property type="match status" value="1"/>
</dbReference>
<dbReference type="Gene3D" id="3.30.530.20">
    <property type="match status" value="1"/>
</dbReference>
<dbReference type="AlphaFoldDB" id="A0A2Z7AC33"/>
<evidence type="ECO:0000256" key="1">
    <source>
        <dbReference type="SAM" id="MobiDB-lite"/>
    </source>
</evidence>
<evidence type="ECO:0000313" key="3">
    <source>
        <dbReference type="EMBL" id="KZV16472.1"/>
    </source>
</evidence>
<dbReference type="InterPro" id="IPR005031">
    <property type="entry name" value="COQ10_START"/>
</dbReference>
<gene>
    <name evidence="3" type="ORF">F511_10084</name>
</gene>
<dbReference type="EMBL" id="KV019049">
    <property type="protein sequence ID" value="KZV16472.1"/>
    <property type="molecule type" value="Genomic_DNA"/>
</dbReference>